<evidence type="ECO:0000256" key="1">
    <source>
        <dbReference type="ARBA" id="ARBA00010016"/>
    </source>
</evidence>
<evidence type="ECO:0000313" key="4">
    <source>
        <dbReference type="Proteomes" id="UP000655225"/>
    </source>
</evidence>
<comment type="similarity">
    <text evidence="1">Belongs to the QWRF family.</text>
</comment>
<evidence type="ECO:0000256" key="2">
    <source>
        <dbReference type="SAM" id="MobiDB-lite"/>
    </source>
</evidence>
<proteinExistence type="inferred from homology"/>
<dbReference type="Proteomes" id="UP000655225">
    <property type="component" value="Unassembled WGS sequence"/>
</dbReference>
<gene>
    <name evidence="3" type="ORF">HHK36_023709</name>
</gene>
<sequence length="602" mass="66305">MMKNDQSPKPRGVSSRFLSPTDSGIPSPSPAISPIRRNADSRKHRNVEEIGFSRGLWPSSQSSTTKLDTLADHLGNDRLNDFIERRNDEKSEKGSAHEFLGRQRSCSDQFNRFEKEKEKEKESSKENHRPIIGGSMRYTGKLRFPTKSSSSTSNTSTHISLVPGRLSVDENALNRRSSRPKSDSFNDSLDSESDCSEICSSTDFSSPAVGKTSSSTSYLSSTVSSRRSGIEVSSKYMRVLPARNRRGTSDSNIPNPASSENFPNSNKFTLKNAIKRANSLTAYGTATSQWALSPGRSGSPPVSVENKGKLMSFSTLKPPSSPSRAKGVSNILSLGLELFKSKKSSSSLWGPGVTDTAHQLRLLHNRLIQWGYVNVKADAVIQNKAKQAEGNLLNTLASLSKLQSSVVQKRIQLEKENLEMKLNTILNSQVKPLEAWGDIERQHSLAISMTKDCLHSVVCRVPLTEGAKAQKTVPLLSELAEVVSKEKSLLQECSELFGVVSALEHVSVRLILHASAYSGRDRVVDATEKIEALRGAPGSFNSSIFTSSPPMIISFVGLRGVHLEVLVVLKPWMEKGFVTLQDVSEREQFDEYYHNQFLVVND</sequence>
<accession>A0A834YP98</accession>
<feature type="region of interest" description="Disordered" evidence="2">
    <location>
        <begin position="1"/>
        <end position="224"/>
    </location>
</feature>
<evidence type="ECO:0008006" key="5">
    <source>
        <dbReference type="Google" id="ProtNLM"/>
    </source>
</evidence>
<dbReference type="Pfam" id="PF04484">
    <property type="entry name" value="QWRF"/>
    <property type="match status" value="1"/>
</dbReference>
<dbReference type="GO" id="GO:0051225">
    <property type="term" value="P:spindle assembly"/>
    <property type="evidence" value="ECO:0007669"/>
    <property type="project" value="TreeGrafter"/>
</dbReference>
<feature type="compositionally biased region" description="Low complexity" evidence="2">
    <location>
        <begin position="212"/>
        <end position="224"/>
    </location>
</feature>
<name>A0A834YP98_TETSI</name>
<feature type="compositionally biased region" description="Polar residues" evidence="2">
    <location>
        <begin position="249"/>
        <end position="264"/>
    </location>
</feature>
<dbReference type="OrthoDB" id="774923at2759"/>
<dbReference type="EMBL" id="JABCRI010000017">
    <property type="protein sequence ID" value="KAF8391405.1"/>
    <property type="molecule type" value="Genomic_DNA"/>
</dbReference>
<comment type="caution">
    <text evidence="3">The sequence shown here is derived from an EMBL/GenBank/DDBJ whole genome shotgun (WGS) entry which is preliminary data.</text>
</comment>
<feature type="compositionally biased region" description="Basic and acidic residues" evidence="2">
    <location>
        <begin position="69"/>
        <end position="101"/>
    </location>
</feature>
<feature type="compositionally biased region" description="Low complexity" evidence="2">
    <location>
        <begin position="23"/>
        <end position="35"/>
    </location>
</feature>
<reference evidence="3 4" key="1">
    <citation type="submission" date="2020-04" db="EMBL/GenBank/DDBJ databases">
        <title>Plant Genome Project.</title>
        <authorList>
            <person name="Zhang R.-G."/>
        </authorList>
    </citation>
    <scope>NUCLEOTIDE SEQUENCE [LARGE SCALE GENOMIC DNA]</scope>
    <source>
        <strain evidence="3">YNK0</strain>
        <tissue evidence="3">Leaf</tissue>
    </source>
</reference>
<feature type="compositionally biased region" description="Polar residues" evidence="2">
    <location>
        <begin position="58"/>
        <end position="67"/>
    </location>
</feature>
<feature type="compositionally biased region" description="Low complexity" evidence="2">
    <location>
        <begin position="146"/>
        <end position="160"/>
    </location>
</feature>
<organism evidence="3 4">
    <name type="scientific">Tetracentron sinense</name>
    <name type="common">Spur-leaf</name>
    <dbReference type="NCBI Taxonomy" id="13715"/>
    <lineage>
        <taxon>Eukaryota</taxon>
        <taxon>Viridiplantae</taxon>
        <taxon>Streptophyta</taxon>
        <taxon>Embryophyta</taxon>
        <taxon>Tracheophyta</taxon>
        <taxon>Spermatophyta</taxon>
        <taxon>Magnoliopsida</taxon>
        <taxon>Trochodendrales</taxon>
        <taxon>Trochodendraceae</taxon>
        <taxon>Tetracentron</taxon>
    </lineage>
</organism>
<feature type="compositionally biased region" description="Basic and acidic residues" evidence="2">
    <location>
        <begin position="111"/>
        <end position="129"/>
    </location>
</feature>
<dbReference type="GO" id="GO:0008017">
    <property type="term" value="F:microtubule binding"/>
    <property type="evidence" value="ECO:0007669"/>
    <property type="project" value="TreeGrafter"/>
</dbReference>
<dbReference type="PANTHER" id="PTHR31807">
    <property type="entry name" value="AUGMIN FAMILY MEMBER"/>
    <property type="match status" value="1"/>
</dbReference>
<dbReference type="AlphaFoldDB" id="A0A834YP98"/>
<dbReference type="GO" id="GO:0005737">
    <property type="term" value="C:cytoplasm"/>
    <property type="evidence" value="ECO:0007669"/>
    <property type="project" value="TreeGrafter"/>
</dbReference>
<evidence type="ECO:0000313" key="3">
    <source>
        <dbReference type="EMBL" id="KAF8391405.1"/>
    </source>
</evidence>
<dbReference type="OMA" id="GHQMKMM"/>
<dbReference type="InterPro" id="IPR007573">
    <property type="entry name" value="QWRF"/>
</dbReference>
<dbReference type="PANTHER" id="PTHR31807:SF31">
    <property type="entry name" value="QWRF MOTIF PROTEIN (DUF566)-RELATED"/>
    <property type="match status" value="1"/>
</dbReference>
<feature type="region of interest" description="Disordered" evidence="2">
    <location>
        <begin position="236"/>
        <end position="264"/>
    </location>
</feature>
<keyword evidence="4" id="KW-1185">Reference proteome</keyword>
<protein>
    <recommendedName>
        <fullName evidence="5">QWRF motif-containing protein 3</fullName>
    </recommendedName>
</protein>
<dbReference type="GO" id="GO:0005880">
    <property type="term" value="C:nuclear microtubule"/>
    <property type="evidence" value="ECO:0007669"/>
    <property type="project" value="TreeGrafter"/>
</dbReference>